<feature type="compositionally biased region" description="Polar residues" evidence="4">
    <location>
        <begin position="50"/>
        <end position="60"/>
    </location>
</feature>
<keyword evidence="3" id="KW-0677">Repeat</keyword>
<dbReference type="GO" id="GO:0005096">
    <property type="term" value="F:GTPase activator activity"/>
    <property type="evidence" value="ECO:0007669"/>
    <property type="project" value="UniProtKB-KW"/>
</dbReference>
<dbReference type="PANTHER" id="PTHR24113">
    <property type="entry name" value="RAN GTPASE-ACTIVATING PROTEIN 1"/>
    <property type="match status" value="1"/>
</dbReference>
<evidence type="ECO:0000256" key="3">
    <source>
        <dbReference type="ARBA" id="ARBA00022737"/>
    </source>
</evidence>
<feature type="compositionally biased region" description="Low complexity" evidence="4">
    <location>
        <begin position="90"/>
        <end position="109"/>
    </location>
</feature>
<evidence type="ECO:0000256" key="4">
    <source>
        <dbReference type="SAM" id="MobiDB-lite"/>
    </source>
</evidence>
<proteinExistence type="predicted"/>
<evidence type="ECO:0000256" key="2">
    <source>
        <dbReference type="ARBA" id="ARBA00022614"/>
    </source>
</evidence>
<dbReference type="AlphaFoldDB" id="A0A175WGY2"/>
<reference evidence="7" key="2">
    <citation type="submission" date="2015-06" db="EMBL/GenBank/DDBJ databases">
        <authorList>
            <person name="van de Sande W.W.J."/>
        </authorList>
    </citation>
    <scope>NUCLEOTIDE SEQUENCE [LARGE SCALE GENOMIC DNA]</scope>
    <source>
        <strain evidence="7">mm55</strain>
    </source>
</reference>
<dbReference type="PANTHER" id="PTHR24113:SF12">
    <property type="entry name" value="RAN GTPASE-ACTIVATING PROTEIN 1"/>
    <property type="match status" value="1"/>
</dbReference>
<dbReference type="EMBL" id="LCTW02000024">
    <property type="protein sequence ID" value="KXX81962.1"/>
    <property type="molecule type" value="Genomic_DNA"/>
</dbReference>
<evidence type="ECO:0000313" key="7">
    <source>
        <dbReference type="Proteomes" id="UP000078237"/>
    </source>
</evidence>
<feature type="compositionally biased region" description="Gly residues" evidence="4">
    <location>
        <begin position="1146"/>
        <end position="1155"/>
    </location>
</feature>
<sequence>MEHLHSLDVSWMTHGNPKDKFARTPTTRPRSLSSSGRDSPAPNQTPAPLSPTTVNGSQVKQGKVPELNRSNSARSSSDDKRQPSTPQRRGSWFSNISSKFSSGSGAAQSPPQANNASPKPAEFSMPKANPAKNAVLQHASKPEGEGPYTPAPPRSSQAGILQVFRRLSSSNGNLSPGLKTHNHGLVARRVLNVDHQRERCDITGLNQAKLRRVAFCVDVEIAPMPKYADQPEDKERKCDRTTKDRKKMKEKGEGEALKHPKAVEAQKEADGEIKTTREEGNETRNDARASVDSISSEKATPADAKKKEKKKKSEEERKARKERRRRQAEANGTIPMELHYDSYSSSSGGTPQPGTPRAQTTPTTNPVRIYRRCCQLRETPILRKITEQLMDPANYSAEAGVVEKLDLGGYWMQLTDLITLGDYLAVVPVRQVILESCGLTDEGLRVILAGLLAAKKVKGRKRRPLAETDGLTEQGGVVERLVLKNNKIGPEGWKHICLFIYLCRTLKSLDLSGIQFPRQAIPATSPNGSPTSAARQSQGLAQLLSKSLGERLGGSTLSLLSLGQTGLSTEQLGAIIDGVIKCGVKRLGLANNDINAEGLGHVARFLATPFCEGLDLGGNNLRDGLATLAGALVVESCPLWALSLADCHLTPSSLCQLLPTLAKLGHFRFLDLSHNHELFNSNPSAVGLLRRYLPKMACLKRIHLADCALSPEQVIALAEILPEITGLAHISFSENPQLVELTTNAKTEESQEEACALFASLLAAARVSTSLVAVDIEVPSEQSSDLVKAMAKQTVAYCLRNMELAAVTAAQAQAEVLAKPEPQYPDALQRLVGHDLTLSSDLDSDVDAAPDDDYVIGGTAVVRALACCLKNRGDESRRQSQEFIGDVENGVSQPRPAIPSGGKAKATSKHLLMSARKIRLRLQPAINKAKAAANDTHAYHRLMFLDSTLNNIIKRFEDEFPDTRVSALADSGIGVESLEDAQKRKKIPDDSGDLANSTTSALLNSSDNEEAPQEEETAIKSPSISRSNSILSLSSKALADEEGRVLRAGHKLRVGIVDSRRYAALLTSAVEMVSADPNHIRVLHELLEELNDDVLNRGVREKGVVRVFKERKGEILARLREADPVSWDRFVESQEMARKNVMPVEGEGGGSGSGASNGTAIEASEAAVEDD</sequence>
<keyword evidence="2" id="KW-0433">Leucine-rich repeat</keyword>
<reference evidence="6 7" key="3">
    <citation type="submission" date="2016-01" db="EMBL/GenBank/DDBJ databases">
        <title>Madurella mycetomatis genome sequencing.</title>
        <authorList>
            <person name="Van De Sande W."/>
        </authorList>
    </citation>
    <scope>NUCLEOTIDE SEQUENCE [LARGE SCALE GENOMIC DNA]</scope>
    <source>
        <strain evidence="6">Mm55</strain>
        <strain evidence="7">mm55</strain>
    </source>
</reference>
<feature type="region of interest" description="Disordered" evidence="4">
    <location>
        <begin position="1"/>
        <end position="127"/>
    </location>
</feature>
<reference evidence="6" key="1">
    <citation type="submission" date="2015-06" db="EMBL/GenBank/DDBJ databases">
        <authorList>
            <person name="Hoefler B.C."/>
            <person name="Straight P.D."/>
        </authorList>
    </citation>
    <scope>NUCLEOTIDE SEQUENCE [LARGE SCALE GENOMIC DNA]</scope>
    <source>
        <strain evidence="6">Mm55</strain>
    </source>
</reference>
<dbReference type="SUPFAM" id="SSF52047">
    <property type="entry name" value="RNI-like"/>
    <property type="match status" value="1"/>
</dbReference>
<name>A0A175WGY2_9PEZI</name>
<feature type="compositionally biased region" description="Polar residues" evidence="4">
    <location>
        <begin position="994"/>
        <end position="1006"/>
    </location>
</feature>
<feature type="compositionally biased region" description="Acidic residues" evidence="4">
    <location>
        <begin position="1007"/>
        <end position="1016"/>
    </location>
</feature>
<dbReference type="Gene3D" id="3.80.10.10">
    <property type="entry name" value="Ribonuclease Inhibitor"/>
    <property type="match status" value="2"/>
</dbReference>
<dbReference type="GO" id="GO:0005829">
    <property type="term" value="C:cytosol"/>
    <property type="evidence" value="ECO:0007669"/>
    <property type="project" value="TreeGrafter"/>
</dbReference>
<dbReference type="EMBL" id="LCTW02000003">
    <property type="protein sequence ID" value="KXX83097.1"/>
    <property type="molecule type" value="Genomic_DNA"/>
</dbReference>
<evidence type="ECO:0000313" key="5">
    <source>
        <dbReference type="EMBL" id="KXX81962.1"/>
    </source>
</evidence>
<evidence type="ECO:0000256" key="1">
    <source>
        <dbReference type="ARBA" id="ARBA00022468"/>
    </source>
</evidence>
<protein>
    <submittedName>
        <fullName evidence="6">MAP-ous protein 1</fullName>
    </submittedName>
</protein>
<keyword evidence="1" id="KW-0343">GTPase activation</keyword>
<dbReference type="SMART" id="SM00368">
    <property type="entry name" value="LRR_RI"/>
    <property type="match status" value="5"/>
</dbReference>
<dbReference type="STRING" id="100816.A0A175WGY2"/>
<dbReference type="GO" id="GO:0031267">
    <property type="term" value="F:small GTPase binding"/>
    <property type="evidence" value="ECO:0007669"/>
    <property type="project" value="TreeGrafter"/>
</dbReference>
<feature type="compositionally biased region" description="Basic and acidic residues" evidence="4">
    <location>
        <begin position="229"/>
        <end position="242"/>
    </location>
</feature>
<dbReference type="OrthoDB" id="8436363at2759"/>
<evidence type="ECO:0000313" key="6">
    <source>
        <dbReference type="EMBL" id="KXX83097.1"/>
    </source>
</evidence>
<dbReference type="InterPro" id="IPR032675">
    <property type="entry name" value="LRR_dom_sf"/>
</dbReference>
<dbReference type="Proteomes" id="UP000078237">
    <property type="component" value="Unassembled WGS sequence"/>
</dbReference>
<organism evidence="6 7">
    <name type="scientific">Madurella mycetomatis</name>
    <dbReference type="NCBI Taxonomy" id="100816"/>
    <lineage>
        <taxon>Eukaryota</taxon>
        <taxon>Fungi</taxon>
        <taxon>Dikarya</taxon>
        <taxon>Ascomycota</taxon>
        <taxon>Pezizomycotina</taxon>
        <taxon>Sordariomycetes</taxon>
        <taxon>Sordariomycetidae</taxon>
        <taxon>Sordariales</taxon>
        <taxon>Sordariales incertae sedis</taxon>
        <taxon>Madurella</taxon>
    </lineage>
</organism>
<dbReference type="GO" id="GO:0006913">
    <property type="term" value="P:nucleocytoplasmic transport"/>
    <property type="evidence" value="ECO:0007669"/>
    <property type="project" value="TreeGrafter"/>
</dbReference>
<keyword evidence="7" id="KW-1185">Reference proteome</keyword>
<feature type="compositionally biased region" description="Basic and acidic residues" evidence="4">
    <location>
        <begin position="250"/>
        <end position="289"/>
    </location>
</feature>
<feature type="compositionally biased region" description="Low complexity" evidence="4">
    <location>
        <begin position="23"/>
        <end position="37"/>
    </location>
</feature>
<comment type="caution">
    <text evidence="6">The sequence shown here is derived from an EMBL/GenBank/DDBJ whole genome shotgun (WGS) entry which is preliminary data.</text>
</comment>
<dbReference type="VEuPathDB" id="FungiDB:MMYC01_200311"/>
<accession>A0A175WGY2</accession>
<feature type="compositionally biased region" description="Low complexity" evidence="4">
    <location>
        <begin position="342"/>
        <end position="356"/>
    </location>
</feature>
<feature type="region of interest" description="Disordered" evidence="4">
    <location>
        <begin position="980"/>
        <end position="1023"/>
    </location>
</feature>
<feature type="region of interest" description="Disordered" evidence="4">
    <location>
        <begin position="227"/>
        <end position="365"/>
    </location>
</feature>
<dbReference type="VEuPathDB" id="FungiDB:MMYC01_201149"/>
<feature type="region of interest" description="Disordered" evidence="4">
    <location>
        <begin position="1140"/>
        <end position="1171"/>
    </location>
</feature>
<feature type="compositionally biased region" description="Basic and acidic residues" evidence="4">
    <location>
        <begin position="303"/>
        <end position="319"/>
    </location>
</feature>
<dbReference type="InterPro" id="IPR027038">
    <property type="entry name" value="RanGap"/>
</dbReference>
<dbReference type="GO" id="GO:0005634">
    <property type="term" value="C:nucleus"/>
    <property type="evidence" value="ECO:0007669"/>
    <property type="project" value="TreeGrafter"/>
</dbReference>
<gene>
    <name evidence="6" type="ORF">MMYC01_200311</name>
    <name evidence="5" type="ORF">MMYC01_201149</name>
</gene>
<dbReference type="GO" id="GO:0048471">
    <property type="term" value="C:perinuclear region of cytoplasm"/>
    <property type="evidence" value="ECO:0007669"/>
    <property type="project" value="TreeGrafter"/>
</dbReference>